<accession>A0AB38D3A1</accession>
<reference evidence="2 3" key="1">
    <citation type="submission" date="2016-11" db="EMBL/GenBank/DDBJ databases">
        <authorList>
            <consortium name="Pathogen Informatics"/>
        </authorList>
    </citation>
    <scope>NUCLEOTIDE SEQUENCE [LARGE SCALE GENOMIC DNA]</scope>
    <source>
        <strain evidence="2 3">104</strain>
    </source>
</reference>
<protein>
    <submittedName>
        <fullName evidence="2">DNA binding domain, excisionase family</fullName>
    </submittedName>
</protein>
<dbReference type="InterPro" id="IPR041657">
    <property type="entry name" value="HTH_17"/>
</dbReference>
<evidence type="ECO:0000259" key="1">
    <source>
        <dbReference type="Pfam" id="PF12728"/>
    </source>
</evidence>
<dbReference type="InterPro" id="IPR009061">
    <property type="entry name" value="DNA-bd_dom_put_sf"/>
</dbReference>
<sequence length="66" mass="7112">MSAPIPPITPAYTDVNGAATFYDVTPWTIRRWIKIGDLPATRLPGGHLRIRLSDLDALGTPVQVGA</sequence>
<evidence type="ECO:0000313" key="2">
    <source>
        <dbReference type="EMBL" id="SIB53099.1"/>
    </source>
</evidence>
<name>A0AB38D3A1_9MYCO</name>
<dbReference type="Proteomes" id="UP000185210">
    <property type="component" value="Unassembled WGS sequence"/>
</dbReference>
<organism evidence="2 3">
    <name type="scientific">Mycobacteroides abscessus subsp. abscessus</name>
    <dbReference type="NCBI Taxonomy" id="1185650"/>
    <lineage>
        <taxon>Bacteria</taxon>
        <taxon>Bacillati</taxon>
        <taxon>Actinomycetota</taxon>
        <taxon>Actinomycetes</taxon>
        <taxon>Mycobacteriales</taxon>
        <taxon>Mycobacteriaceae</taxon>
        <taxon>Mycobacteroides</taxon>
        <taxon>Mycobacteroides abscessus</taxon>
    </lineage>
</organism>
<gene>
    <name evidence="2" type="ORF">SAMEA2070301_03969</name>
</gene>
<evidence type="ECO:0000313" key="3">
    <source>
        <dbReference type="Proteomes" id="UP000185210"/>
    </source>
</evidence>
<dbReference type="InterPro" id="IPR010093">
    <property type="entry name" value="SinI_DNA-bd"/>
</dbReference>
<dbReference type="GO" id="GO:0003677">
    <property type="term" value="F:DNA binding"/>
    <property type="evidence" value="ECO:0007669"/>
    <property type="project" value="InterPro"/>
</dbReference>
<dbReference type="AlphaFoldDB" id="A0AB38D3A1"/>
<proteinExistence type="predicted"/>
<dbReference type="NCBIfam" id="TIGR01764">
    <property type="entry name" value="excise"/>
    <property type="match status" value="1"/>
</dbReference>
<comment type="caution">
    <text evidence="2">The sequence shown here is derived from an EMBL/GenBank/DDBJ whole genome shotgun (WGS) entry which is preliminary data.</text>
</comment>
<dbReference type="Gene3D" id="1.10.1660.10">
    <property type="match status" value="1"/>
</dbReference>
<dbReference type="EMBL" id="FSHM01000006">
    <property type="protein sequence ID" value="SIB53099.1"/>
    <property type="molecule type" value="Genomic_DNA"/>
</dbReference>
<dbReference type="Pfam" id="PF12728">
    <property type="entry name" value="HTH_17"/>
    <property type="match status" value="1"/>
</dbReference>
<dbReference type="RefSeq" id="WP_052544193.1">
    <property type="nucleotide sequence ID" value="NZ_CAACXQ010000003.1"/>
</dbReference>
<dbReference type="SUPFAM" id="SSF46955">
    <property type="entry name" value="Putative DNA-binding domain"/>
    <property type="match status" value="1"/>
</dbReference>
<feature type="domain" description="Helix-turn-helix" evidence="1">
    <location>
        <begin position="18"/>
        <end position="57"/>
    </location>
</feature>